<sequence length="95" mass="10698">RAFGCARVVYNDALRARETARSAGLPFPKTGDLSKLLITEAKKTEARAWLGDVSAVVLQQSLRDLDTAYRNFFDGLKGRRPRMGAPRFKSKRDNR</sequence>
<dbReference type="RefSeq" id="WP_153485936.1">
    <property type="nucleotide sequence ID" value="NZ_VDEQ01000269.1"/>
</dbReference>
<dbReference type="Proteomes" id="UP000460558">
    <property type="component" value="Unassembled WGS sequence"/>
</dbReference>
<comment type="caution">
    <text evidence="2">The sequence shown here is derived from an EMBL/GenBank/DDBJ whole genome shotgun (WGS) entry which is preliminary data.</text>
</comment>
<accession>A0ABW9NZ65</accession>
<dbReference type="Pfam" id="PF12323">
    <property type="entry name" value="HTH_OrfB_IS605"/>
    <property type="match status" value="1"/>
</dbReference>
<name>A0ABW9NZ65_9ACTN</name>
<feature type="domain" description="Transposase putative helix-turn-helix" evidence="1">
    <location>
        <begin position="1"/>
        <end position="22"/>
    </location>
</feature>
<evidence type="ECO:0000259" key="1">
    <source>
        <dbReference type="Pfam" id="PF12323"/>
    </source>
</evidence>
<evidence type="ECO:0000313" key="2">
    <source>
        <dbReference type="EMBL" id="MQS38618.1"/>
    </source>
</evidence>
<dbReference type="EMBL" id="VDEQ01000269">
    <property type="protein sequence ID" value="MQS38618.1"/>
    <property type="molecule type" value="Genomic_DNA"/>
</dbReference>
<reference evidence="2 3" key="1">
    <citation type="submission" date="2019-06" db="EMBL/GenBank/DDBJ databases">
        <title>Comparative genomics and metabolomics analyses of clavulanic acid producing Streptomyces species provides insight into specialized metabolism and evolution of beta-lactam biosynthetic gene clusters.</title>
        <authorList>
            <person name="Moore M.A."/>
            <person name="Cruz-Morales P."/>
            <person name="Barona Gomez F."/>
            <person name="Kapil T."/>
        </authorList>
    </citation>
    <scope>NUCLEOTIDE SEQUENCE [LARGE SCALE GENOMIC DNA]</scope>
    <source>
        <strain evidence="2 3">T-272</strain>
    </source>
</reference>
<proteinExistence type="predicted"/>
<evidence type="ECO:0000313" key="3">
    <source>
        <dbReference type="Proteomes" id="UP000460558"/>
    </source>
</evidence>
<gene>
    <name evidence="2" type="ORF">FFZ77_24420</name>
</gene>
<dbReference type="InterPro" id="IPR021027">
    <property type="entry name" value="Transposase_put_HTH"/>
</dbReference>
<protein>
    <submittedName>
        <fullName evidence="2">Transposase</fullName>
    </submittedName>
</protein>
<feature type="non-terminal residue" evidence="2">
    <location>
        <position position="95"/>
    </location>
</feature>
<feature type="non-terminal residue" evidence="2">
    <location>
        <position position="1"/>
    </location>
</feature>
<organism evidence="2 3">
    <name type="scientific">Streptomyces katsurahamanus</name>
    <dbReference type="NCBI Taxonomy" id="2577098"/>
    <lineage>
        <taxon>Bacteria</taxon>
        <taxon>Bacillati</taxon>
        <taxon>Actinomycetota</taxon>
        <taxon>Actinomycetes</taxon>
        <taxon>Kitasatosporales</taxon>
        <taxon>Streptomycetaceae</taxon>
        <taxon>Streptomyces</taxon>
    </lineage>
</organism>
<keyword evidence="3" id="KW-1185">Reference proteome</keyword>